<evidence type="ECO:0000256" key="4">
    <source>
        <dbReference type="PIRSR" id="PIRSR610122-2"/>
    </source>
</evidence>
<comment type="caution">
    <text evidence="8">The sequence shown here is derived from an EMBL/GenBank/DDBJ whole genome shotgun (WGS) entry which is preliminary data.</text>
</comment>
<dbReference type="GO" id="GO:0006084">
    <property type="term" value="P:acetyl-CoA metabolic process"/>
    <property type="evidence" value="ECO:0007669"/>
    <property type="project" value="InterPro"/>
</dbReference>
<dbReference type="GO" id="GO:0004421">
    <property type="term" value="F:hydroxymethylglutaryl-CoA synthase activity"/>
    <property type="evidence" value="ECO:0007669"/>
    <property type="project" value="UniProtKB-EC"/>
</dbReference>
<keyword evidence="5" id="KW-1207">Sterol metabolism</keyword>
<dbReference type="EC" id="2.3.3.10" evidence="5"/>
<organism evidence="8 9">
    <name type="scientific">Prymnesium parvum</name>
    <name type="common">Toxic golden alga</name>
    <dbReference type="NCBI Taxonomy" id="97485"/>
    <lineage>
        <taxon>Eukaryota</taxon>
        <taxon>Haptista</taxon>
        <taxon>Haptophyta</taxon>
        <taxon>Prymnesiophyceae</taxon>
        <taxon>Prymnesiales</taxon>
        <taxon>Prymnesiaceae</taxon>
        <taxon>Prymnesium</taxon>
    </lineage>
</organism>
<protein>
    <recommendedName>
        <fullName evidence="5">Hydroxymethylglutaryl-CoA synthase</fullName>
        <shortName evidence="5">HMG-CoA synthase</shortName>
        <ecNumber evidence="5">2.3.3.10</ecNumber>
    </recommendedName>
    <alternativeName>
        <fullName evidence="5">3-hydroxy-3-methylglutaryl coenzyme A synthase</fullName>
    </alternativeName>
</protein>
<comment type="pathway">
    <text evidence="5">Metabolic intermediate biosynthesis; (R)-mevalonate biosynthesis; (R)-mevalonate from acetyl-CoA: step 2/3.</text>
</comment>
<evidence type="ECO:0000259" key="6">
    <source>
        <dbReference type="Pfam" id="PF01154"/>
    </source>
</evidence>
<feature type="active site" description="Proton donor/acceptor" evidence="3">
    <location>
        <position position="247"/>
    </location>
</feature>
<dbReference type="Pfam" id="PF08540">
    <property type="entry name" value="HMG_CoA_synt_C"/>
    <property type="match status" value="1"/>
</dbReference>
<evidence type="ECO:0000313" key="9">
    <source>
        <dbReference type="Proteomes" id="UP001515480"/>
    </source>
</evidence>
<reference evidence="8 9" key="1">
    <citation type="journal article" date="2024" name="Science">
        <title>Giant polyketide synthase enzymes in the biosynthesis of giant marine polyether toxins.</title>
        <authorList>
            <person name="Fallon T.R."/>
            <person name="Shende V.V."/>
            <person name="Wierzbicki I.H."/>
            <person name="Pendleton A.L."/>
            <person name="Watervoot N.F."/>
            <person name="Auber R.P."/>
            <person name="Gonzalez D.J."/>
            <person name="Wisecaver J.H."/>
            <person name="Moore B.S."/>
        </authorList>
    </citation>
    <scope>NUCLEOTIDE SEQUENCE [LARGE SCALE GENOMIC DNA]</scope>
    <source>
        <strain evidence="8 9">12B1</strain>
    </source>
</reference>
<name>A0AB34J650_PRYPA</name>
<evidence type="ECO:0000256" key="2">
    <source>
        <dbReference type="ARBA" id="ARBA00022679"/>
    </source>
</evidence>
<dbReference type="InterPro" id="IPR010122">
    <property type="entry name" value="HMG_CoA_synthase_euk"/>
</dbReference>
<feature type="binding site" evidence="4">
    <location>
        <position position="209"/>
    </location>
    <ligand>
        <name>CoA</name>
        <dbReference type="ChEBI" id="CHEBI:57287"/>
    </ligand>
</feature>
<dbReference type="PANTHER" id="PTHR43323:SF2">
    <property type="entry name" value="HYDROXYMETHYLGLUTARYL-COA SYNTHASE"/>
    <property type="match status" value="1"/>
</dbReference>
<comment type="function">
    <text evidence="5">Catalyzes the condensation of acetyl-CoA with acetoacetyl-CoA to form HMG-CoA.</text>
</comment>
<evidence type="ECO:0000256" key="5">
    <source>
        <dbReference type="RuleBase" id="RU364071"/>
    </source>
</evidence>
<feature type="binding site" evidence="4">
    <location>
        <position position="252"/>
    </location>
    <ligand>
        <name>CoA</name>
        <dbReference type="ChEBI" id="CHEBI:57287"/>
    </ligand>
</feature>
<dbReference type="Pfam" id="PF01154">
    <property type="entry name" value="HMG_CoA_synt_N"/>
    <property type="match status" value="1"/>
</dbReference>
<keyword evidence="5" id="KW-0444">Lipid biosynthesis</keyword>
<dbReference type="CDD" id="cd00827">
    <property type="entry name" value="init_cond_enzymes"/>
    <property type="match status" value="1"/>
</dbReference>
<keyword evidence="9" id="KW-1185">Reference proteome</keyword>
<dbReference type="SUPFAM" id="SSF53901">
    <property type="entry name" value="Thiolase-like"/>
    <property type="match status" value="2"/>
</dbReference>
<dbReference type="InterPro" id="IPR013528">
    <property type="entry name" value="HMG_CoA_synth_N"/>
</dbReference>
<feature type="domain" description="Hydroxymethylglutaryl-coenzyme A synthase N-terminal" evidence="6">
    <location>
        <begin position="4"/>
        <end position="175"/>
    </location>
</feature>
<keyword evidence="5" id="KW-0752">Steroid biosynthesis</keyword>
<feature type="binding site" evidence="4">
    <location>
        <position position="256"/>
    </location>
    <ligand>
        <name>CoA</name>
        <dbReference type="ChEBI" id="CHEBI:57287"/>
    </ligand>
</feature>
<evidence type="ECO:0000313" key="8">
    <source>
        <dbReference type="EMBL" id="KAL1511762.1"/>
    </source>
</evidence>
<dbReference type="Gene3D" id="3.40.47.10">
    <property type="match status" value="1"/>
</dbReference>
<dbReference type="InterPro" id="IPR016039">
    <property type="entry name" value="Thiolase-like"/>
</dbReference>
<dbReference type="NCBIfam" id="TIGR01833">
    <property type="entry name" value="HMG-CoA-S_euk"/>
    <property type="match status" value="1"/>
</dbReference>
<dbReference type="FunFam" id="3.40.47.10:FF:000008">
    <property type="entry name" value="3-hydroxy-3-methylglutaryl coenzyme A synthase"/>
    <property type="match status" value="1"/>
</dbReference>
<dbReference type="GO" id="GO:0010142">
    <property type="term" value="P:farnesyl diphosphate biosynthetic process, mevalonate pathway"/>
    <property type="evidence" value="ECO:0007669"/>
    <property type="project" value="InterPro"/>
</dbReference>
<feature type="active site" description="Proton donor/acceptor" evidence="3">
    <location>
        <position position="85"/>
    </location>
</feature>
<proteinExistence type="inferred from homology"/>
<keyword evidence="5" id="KW-0756">Sterol biosynthesis</keyword>
<evidence type="ECO:0000259" key="7">
    <source>
        <dbReference type="Pfam" id="PF08540"/>
    </source>
</evidence>
<dbReference type="Proteomes" id="UP001515480">
    <property type="component" value="Unassembled WGS sequence"/>
</dbReference>
<evidence type="ECO:0000256" key="3">
    <source>
        <dbReference type="PIRSR" id="PIRSR610122-1"/>
    </source>
</evidence>
<keyword evidence="2 5" id="KW-0808">Transferase</keyword>
<comment type="similarity">
    <text evidence="1 5">Belongs to the thiolase-like superfamily. HMG-CoA synthase family.</text>
</comment>
<dbReference type="InterPro" id="IPR013746">
    <property type="entry name" value="HMG_CoA_synt_C_dom"/>
</dbReference>
<sequence>MAMRPADVGILAMECYFPKNYLPQTALEEQDGCAGKYTVGLGQTALSYYDDREDIASIMLTALSRLLEGYGIAPADIGRLEVGTETLVDKSKSVKTTLLSHLFPGCTDVEGVTSTNACYGGTAALLNSVAWVESSAYDGRYAVVVCGDIAVYAPGPARPTGGGGAVAMLIGPNAPLVLTGPRCTHAVEVYDFYKPHGDSEYAVVDGKLSQSAYLTAVDTCWAGLKKKLAAANAKPPTIDEFQYACLHSPYNKLVQKGFARIVLGDFLDSPSNPEWADDADAQKYATATAADTVNDRDVEKVAKRLSDSRFVSMCGPTHTISQQVGNCYTGAVYMNLLSLVANEGAQLEGKRILMFSYGSGAVATAFCLEGKAPSVNNCLSKDGQKFTLERIQTTTSVLARLQARQERDVVAFNSAMDLRAERYGKSGYQPSGLVSDLFPGTFYLESVDDLHRRSYGRAA</sequence>
<dbReference type="PANTHER" id="PTHR43323">
    <property type="entry name" value="3-HYDROXY-3-METHYLGLUTARYL COENZYME A SYNTHASE"/>
    <property type="match status" value="1"/>
</dbReference>
<keyword evidence="5" id="KW-0443">Lipid metabolism</keyword>
<feature type="domain" description="Hydroxymethylglutaryl-coenzyme A synthase C-terminal" evidence="7">
    <location>
        <begin position="182"/>
        <end position="457"/>
    </location>
</feature>
<dbReference type="AlphaFoldDB" id="A0AB34J650"/>
<evidence type="ECO:0000256" key="1">
    <source>
        <dbReference type="ARBA" id="ARBA00007061"/>
    </source>
</evidence>
<comment type="catalytic activity">
    <reaction evidence="5">
        <text>acetoacetyl-CoA + acetyl-CoA + H2O = (3S)-3-hydroxy-3-methylglutaryl-CoA + CoA + H(+)</text>
        <dbReference type="Rhea" id="RHEA:10188"/>
        <dbReference type="ChEBI" id="CHEBI:15377"/>
        <dbReference type="ChEBI" id="CHEBI:15378"/>
        <dbReference type="ChEBI" id="CHEBI:43074"/>
        <dbReference type="ChEBI" id="CHEBI:57286"/>
        <dbReference type="ChEBI" id="CHEBI:57287"/>
        <dbReference type="ChEBI" id="CHEBI:57288"/>
        <dbReference type="EC" id="2.3.3.10"/>
    </reaction>
</comment>
<accession>A0AB34J650</accession>
<dbReference type="GO" id="GO:0016126">
    <property type="term" value="P:sterol biosynthetic process"/>
    <property type="evidence" value="ECO:0007669"/>
    <property type="project" value="UniProtKB-KW"/>
</dbReference>
<feature type="active site" description="Acyl-thioester intermediate" evidence="3">
    <location>
        <position position="118"/>
    </location>
</feature>
<gene>
    <name evidence="8" type="ORF">AB1Y20_005048</name>
</gene>
<dbReference type="EMBL" id="JBGBPQ010000013">
    <property type="protein sequence ID" value="KAL1511762.1"/>
    <property type="molecule type" value="Genomic_DNA"/>
</dbReference>
<keyword evidence="5" id="KW-0753">Steroid metabolism</keyword>